<proteinExistence type="predicted"/>
<dbReference type="EMBL" id="ABEU02000015">
    <property type="protein sequence ID" value="PNR39140.1"/>
    <property type="molecule type" value="Genomic_DNA"/>
</dbReference>
<organism evidence="1">
    <name type="scientific">Physcomitrium patens</name>
    <name type="common">Spreading-leaved earth moss</name>
    <name type="synonym">Physcomitrella patens</name>
    <dbReference type="NCBI Taxonomy" id="3218"/>
    <lineage>
        <taxon>Eukaryota</taxon>
        <taxon>Viridiplantae</taxon>
        <taxon>Streptophyta</taxon>
        <taxon>Embryophyta</taxon>
        <taxon>Bryophyta</taxon>
        <taxon>Bryophytina</taxon>
        <taxon>Bryopsida</taxon>
        <taxon>Funariidae</taxon>
        <taxon>Funariales</taxon>
        <taxon>Funariaceae</taxon>
        <taxon>Physcomitrium</taxon>
    </lineage>
</organism>
<reference evidence="1 3" key="1">
    <citation type="journal article" date="2008" name="Science">
        <title>The Physcomitrella genome reveals evolutionary insights into the conquest of land by plants.</title>
        <authorList>
            <person name="Rensing S."/>
            <person name="Lang D."/>
            <person name="Zimmer A."/>
            <person name="Terry A."/>
            <person name="Salamov A."/>
            <person name="Shapiro H."/>
            <person name="Nishiyama T."/>
            <person name="Perroud P.-F."/>
            <person name="Lindquist E."/>
            <person name="Kamisugi Y."/>
            <person name="Tanahashi T."/>
            <person name="Sakakibara K."/>
            <person name="Fujita T."/>
            <person name="Oishi K."/>
            <person name="Shin-I T."/>
            <person name="Kuroki Y."/>
            <person name="Toyoda A."/>
            <person name="Suzuki Y."/>
            <person name="Hashimoto A."/>
            <person name="Yamaguchi K."/>
            <person name="Sugano A."/>
            <person name="Kohara Y."/>
            <person name="Fujiyama A."/>
            <person name="Anterola A."/>
            <person name="Aoki S."/>
            <person name="Ashton N."/>
            <person name="Barbazuk W.B."/>
            <person name="Barker E."/>
            <person name="Bennetzen J."/>
            <person name="Bezanilla M."/>
            <person name="Blankenship R."/>
            <person name="Cho S.H."/>
            <person name="Dutcher S."/>
            <person name="Estelle M."/>
            <person name="Fawcett J.A."/>
            <person name="Gundlach H."/>
            <person name="Hanada K."/>
            <person name="Heyl A."/>
            <person name="Hicks K.A."/>
            <person name="Hugh J."/>
            <person name="Lohr M."/>
            <person name="Mayer K."/>
            <person name="Melkozernov A."/>
            <person name="Murata T."/>
            <person name="Nelson D."/>
            <person name="Pils B."/>
            <person name="Prigge M."/>
            <person name="Reiss B."/>
            <person name="Renner T."/>
            <person name="Rombauts S."/>
            <person name="Rushton P."/>
            <person name="Sanderfoot A."/>
            <person name="Schween G."/>
            <person name="Shiu S.-H."/>
            <person name="Stueber K."/>
            <person name="Theodoulou F.L."/>
            <person name="Tu H."/>
            <person name="Van de Peer Y."/>
            <person name="Verrier P.J."/>
            <person name="Waters E."/>
            <person name="Wood A."/>
            <person name="Yang L."/>
            <person name="Cove D."/>
            <person name="Cuming A."/>
            <person name="Hasebe M."/>
            <person name="Lucas S."/>
            <person name="Mishler D.B."/>
            <person name="Reski R."/>
            <person name="Grigoriev I."/>
            <person name="Quatrano R.S."/>
            <person name="Boore J.L."/>
        </authorList>
    </citation>
    <scope>NUCLEOTIDE SEQUENCE [LARGE SCALE GENOMIC DNA]</scope>
    <source>
        <strain evidence="2 3">cv. Gransden 2004</strain>
    </source>
</reference>
<evidence type="ECO:0000313" key="1">
    <source>
        <dbReference type="EMBL" id="PNR39140.1"/>
    </source>
</evidence>
<reference evidence="2" key="3">
    <citation type="submission" date="2020-12" db="UniProtKB">
        <authorList>
            <consortium name="EnsemblPlants"/>
        </authorList>
    </citation>
    <scope>IDENTIFICATION</scope>
</reference>
<reference evidence="1 3" key="2">
    <citation type="journal article" date="2018" name="Plant J.">
        <title>The Physcomitrella patens chromosome-scale assembly reveals moss genome structure and evolution.</title>
        <authorList>
            <person name="Lang D."/>
            <person name="Ullrich K.K."/>
            <person name="Murat F."/>
            <person name="Fuchs J."/>
            <person name="Jenkins J."/>
            <person name="Haas F.B."/>
            <person name="Piednoel M."/>
            <person name="Gundlach H."/>
            <person name="Van Bel M."/>
            <person name="Meyberg R."/>
            <person name="Vives C."/>
            <person name="Morata J."/>
            <person name="Symeonidi A."/>
            <person name="Hiss M."/>
            <person name="Muchero W."/>
            <person name="Kamisugi Y."/>
            <person name="Saleh O."/>
            <person name="Blanc G."/>
            <person name="Decker E.L."/>
            <person name="van Gessel N."/>
            <person name="Grimwood J."/>
            <person name="Hayes R.D."/>
            <person name="Graham S.W."/>
            <person name="Gunter L.E."/>
            <person name="McDaniel S.F."/>
            <person name="Hoernstein S.N.W."/>
            <person name="Larsson A."/>
            <person name="Li F.W."/>
            <person name="Perroud P.F."/>
            <person name="Phillips J."/>
            <person name="Ranjan P."/>
            <person name="Rokshar D.S."/>
            <person name="Rothfels C.J."/>
            <person name="Schneider L."/>
            <person name="Shu S."/>
            <person name="Stevenson D.W."/>
            <person name="Thummler F."/>
            <person name="Tillich M."/>
            <person name="Villarreal Aguilar J.C."/>
            <person name="Widiez T."/>
            <person name="Wong G.K."/>
            <person name="Wymore A."/>
            <person name="Zhang Y."/>
            <person name="Zimmer A.D."/>
            <person name="Quatrano R.S."/>
            <person name="Mayer K.F.X."/>
            <person name="Goodstein D."/>
            <person name="Casacuberta J.M."/>
            <person name="Vandepoele K."/>
            <person name="Reski R."/>
            <person name="Cuming A.C."/>
            <person name="Tuskan G.A."/>
            <person name="Maumus F."/>
            <person name="Salse J."/>
            <person name="Schmutz J."/>
            <person name="Rensing S.A."/>
        </authorList>
    </citation>
    <scope>NUCLEOTIDE SEQUENCE [LARGE SCALE GENOMIC DNA]</scope>
    <source>
        <strain evidence="2 3">cv. Gransden 2004</strain>
    </source>
</reference>
<protein>
    <submittedName>
        <fullName evidence="1 2">Uncharacterized protein</fullName>
    </submittedName>
</protein>
<dbReference type="EnsemblPlants" id="Pp3c15_6472V3.1">
    <property type="protein sequence ID" value="PAC:32929013.CDS.1"/>
    <property type="gene ID" value="Pp3c15_6472"/>
</dbReference>
<evidence type="ECO:0000313" key="2">
    <source>
        <dbReference type="EnsemblPlants" id="PAC:32929013.CDS.1"/>
    </source>
</evidence>
<sequence>MTGQTNITHPSTSKFGPSLTASLSTTKMIIRNEPPQFLRNKDHTFMGQPVFKGPRCAPSIPESTVWLASCVLKIHSYLQRSRILKYENHTDCEMHPLELR</sequence>
<accession>A0A2K1JC82</accession>
<dbReference type="InParanoid" id="A0A2K1JC82"/>
<evidence type="ECO:0000313" key="3">
    <source>
        <dbReference type="Proteomes" id="UP000006727"/>
    </source>
</evidence>
<dbReference type="Proteomes" id="UP000006727">
    <property type="component" value="Chromosome 15"/>
</dbReference>
<keyword evidence="3" id="KW-1185">Reference proteome</keyword>
<dbReference type="AlphaFoldDB" id="A0A2K1JC82"/>
<name>A0A2K1JC82_PHYPA</name>
<gene>
    <name evidence="1" type="ORF">PHYPA_019418</name>
</gene>
<dbReference type="Gramene" id="Pp3c15_6472V3.1">
    <property type="protein sequence ID" value="PAC:32929013.CDS.1"/>
    <property type="gene ID" value="Pp3c15_6472"/>
</dbReference>